<comment type="caution">
    <text evidence="10">The sequence shown here is derived from an EMBL/GenBank/DDBJ whole genome shotgun (WGS) entry which is preliminary data.</text>
</comment>
<proteinExistence type="inferred from homology"/>
<evidence type="ECO:0000256" key="5">
    <source>
        <dbReference type="ARBA" id="ARBA00022927"/>
    </source>
</evidence>
<dbReference type="OrthoDB" id="1661054at2759"/>
<evidence type="ECO:0000256" key="3">
    <source>
        <dbReference type="ARBA" id="ARBA00020983"/>
    </source>
</evidence>
<comment type="similarity">
    <text evidence="2">Belongs to the COG8 family.</text>
</comment>
<evidence type="ECO:0000313" key="11">
    <source>
        <dbReference type="Proteomes" id="UP000674318"/>
    </source>
</evidence>
<name>A0A836L9V6_9TRYP</name>
<evidence type="ECO:0000256" key="9">
    <source>
        <dbReference type="SAM" id="MobiDB-lite"/>
    </source>
</evidence>
<keyword evidence="4" id="KW-0813">Transport</keyword>
<dbReference type="GeneID" id="94289802"/>
<dbReference type="InterPro" id="IPR016159">
    <property type="entry name" value="Cullin_repeat-like_dom_sf"/>
</dbReference>
<organism evidence="10 11">
    <name type="scientific">Porcisia hertigi</name>
    <dbReference type="NCBI Taxonomy" id="2761500"/>
    <lineage>
        <taxon>Eukaryota</taxon>
        <taxon>Discoba</taxon>
        <taxon>Euglenozoa</taxon>
        <taxon>Kinetoplastea</taxon>
        <taxon>Metakinetoplastina</taxon>
        <taxon>Trypanosomatida</taxon>
        <taxon>Trypanosomatidae</taxon>
        <taxon>Leishmaniinae</taxon>
        <taxon>Porcisia</taxon>
    </lineage>
</organism>
<dbReference type="GO" id="GO:0000139">
    <property type="term" value="C:Golgi membrane"/>
    <property type="evidence" value="ECO:0007669"/>
    <property type="project" value="UniProtKB-SubCell"/>
</dbReference>
<evidence type="ECO:0000256" key="1">
    <source>
        <dbReference type="ARBA" id="ARBA00004395"/>
    </source>
</evidence>
<dbReference type="GO" id="GO:0015031">
    <property type="term" value="P:protein transport"/>
    <property type="evidence" value="ECO:0007669"/>
    <property type="project" value="UniProtKB-KW"/>
</dbReference>
<dbReference type="PANTHER" id="PTHR21311:SF0">
    <property type="entry name" value="CONSERVED OLIGOMERIC GOLGI COMPLEX SUBUNIT 8"/>
    <property type="match status" value="1"/>
</dbReference>
<dbReference type="GO" id="GO:0017119">
    <property type="term" value="C:Golgi transport complex"/>
    <property type="evidence" value="ECO:0007669"/>
    <property type="project" value="InterPro"/>
</dbReference>
<keyword evidence="11" id="KW-1185">Reference proteome</keyword>
<dbReference type="EMBL" id="JAFJZO010000028">
    <property type="protein sequence ID" value="KAG5500630.1"/>
    <property type="molecule type" value="Genomic_DNA"/>
</dbReference>
<keyword evidence="7" id="KW-0472">Membrane</keyword>
<keyword evidence="5" id="KW-0653">Protein transport</keyword>
<dbReference type="Pfam" id="PF04124">
    <property type="entry name" value="Dor1"/>
    <property type="match status" value="1"/>
</dbReference>
<dbReference type="GO" id="GO:0006891">
    <property type="term" value="P:intra-Golgi vesicle-mediated transport"/>
    <property type="evidence" value="ECO:0007669"/>
    <property type="project" value="TreeGrafter"/>
</dbReference>
<dbReference type="InterPro" id="IPR007255">
    <property type="entry name" value="COG8"/>
</dbReference>
<gene>
    <name evidence="10" type="ORF">JKF63_03726</name>
</gene>
<evidence type="ECO:0000256" key="4">
    <source>
        <dbReference type="ARBA" id="ARBA00022448"/>
    </source>
</evidence>
<evidence type="ECO:0000256" key="6">
    <source>
        <dbReference type="ARBA" id="ARBA00023034"/>
    </source>
</evidence>
<sequence length="525" mass="58158">MTTISAEEARVRQSIVNCAVDHYELLTNAQAANVAAASLLSSAEDTTKVLTASLHTLHSWSQLLQHAGQSWRQEKAQLHSAVMNHQKIVALMESPALVEECVRRMMFHEALLIFEHVLMLCQHMSDVYVFQRLQEEMVDTMEVVVDAHVLPMLSGALTVDTAYKAVSLLRRLGGSPASLRALFLRSRAAYIRQLLQEAESSVIPYSLILKYLTVYKMNVSEVALQYKACFPSNTEAQQRETTEELSLWYQEQAHMFVHLMGAALQQLHNGSELALVVQQCSSCASACARVHADLLGLLGSMLVQKVQSLFSDGMRQACTTYRAAMQTSSWRVSVYCDSTVLTSATVIETPLTTSDTPPVQLAQWLPLAYALNGILSSFNTIRKCLLPGVEASCGEEVRELVWEVGQDMLNDAPMLDTMYGAERTVFVTFVKAFKRMWYPYVLHLVGRLLGPQHREDLEDRTQTLMRDIEELLYAIEPPSAVSAAADVSSAAEGPAQPPAERTQDFTGVAFEKGLALSATSVPESF</sequence>
<evidence type="ECO:0000256" key="2">
    <source>
        <dbReference type="ARBA" id="ARBA00006419"/>
    </source>
</evidence>
<keyword evidence="6" id="KW-0333">Golgi apparatus</keyword>
<dbReference type="PANTHER" id="PTHR21311">
    <property type="entry name" value="CONSERVED OLIGOMERIC GOLGI COMPLEX COMPONENT 8"/>
    <property type="match status" value="1"/>
</dbReference>
<dbReference type="KEGG" id="phet:94289802"/>
<dbReference type="Proteomes" id="UP000674318">
    <property type="component" value="Chromosome 28"/>
</dbReference>
<protein>
    <recommendedName>
        <fullName evidence="3">Conserved oligomeric Golgi complex subunit 8</fullName>
    </recommendedName>
    <alternativeName>
        <fullName evidence="8">Component of oligomeric Golgi complex 8</fullName>
    </alternativeName>
</protein>
<accession>A0A836L9V6</accession>
<evidence type="ECO:0000313" key="10">
    <source>
        <dbReference type="EMBL" id="KAG5500630.1"/>
    </source>
</evidence>
<evidence type="ECO:0000256" key="8">
    <source>
        <dbReference type="ARBA" id="ARBA00031347"/>
    </source>
</evidence>
<dbReference type="AlphaFoldDB" id="A0A836L9V6"/>
<feature type="region of interest" description="Disordered" evidence="9">
    <location>
        <begin position="484"/>
        <end position="504"/>
    </location>
</feature>
<evidence type="ECO:0000256" key="7">
    <source>
        <dbReference type="ARBA" id="ARBA00023136"/>
    </source>
</evidence>
<reference evidence="10 11" key="1">
    <citation type="submission" date="2021-02" db="EMBL/GenBank/DDBJ databases">
        <title>Porcisia hertigi Genome sequencing and assembly.</title>
        <authorList>
            <person name="Almutairi H."/>
            <person name="Gatherer D."/>
        </authorList>
    </citation>
    <scope>NUCLEOTIDE SEQUENCE [LARGE SCALE GENOMIC DNA]</scope>
    <source>
        <strain evidence="10 11">C119</strain>
    </source>
</reference>
<comment type="subcellular location">
    <subcellularLocation>
        <location evidence="1">Golgi apparatus membrane</location>
        <topology evidence="1">Peripheral membrane protein</topology>
    </subcellularLocation>
</comment>
<dbReference type="RefSeq" id="XP_067755964.1">
    <property type="nucleotide sequence ID" value="XM_067899725.1"/>
</dbReference>
<dbReference type="SUPFAM" id="SSF74788">
    <property type="entry name" value="Cullin repeat-like"/>
    <property type="match status" value="1"/>
</dbReference>